<dbReference type="EMBL" id="QNSF01000044">
    <property type="protein sequence ID" value="RBP85398.1"/>
    <property type="molecule type" value="Genomic_DNA"/>
</dbReference>
<comment type="caution">
    <text evidence="1">The sequence shown here is derived from an EMBL/GenBank/DDBJ whole genome shotgun (WGS) entry which is preliminary data.</text>
</comment>
<accession>A0A366JHU4</accession>
<dbReference type="Proteomes" id="UP000252731">
    <property type="component" value="Unassembled WGS sequence"/>
</dbReference>
<gene>
    <name evidence="1" type="ORF">DFO70_1445</name>
</gene>
<organism evidence="1 2">
    <name type="scientific">Cytobacillus firmus</name>
    <name type="common">Bacillus firmus</name>
    <dbReference type="NCBI Taxonomy" id="1399"/>
    <lineage>
        <taxon>Bacteria</taxon>
        <taxon>Bacillati</taxon>
        <taxon>Bacillota</taxon>
        <taxon>Bacilli</taxon>
        <taxon>Bacillales</taxon>
        <taxon>Bacillaceae</taxon>
        <taxon>Cytobacillus</taxon>
    </lineage>
</organism>
<protein>
    <submittedName>
        <fullName evidence="1">Uncharacterized protein</fullName>
    </submittedName>
</protein>
<sequence length="69" mass="8103">MCDEVPCHENKENKITKKKRGVYFQMEAAPVPNISTIWVPVEKGIYNYHFTRSRRQIHIIVCNMIVSNP</sequence>
<keyword evidence="2" id="KW-1185">Reference proteome</keyword>
<name>A0A366JHU4_CYTFI</name>
<evidence type="ECO:0000313" key="1">
    <source>
        <dbReference type="EMBL" id="RBP85398.1"/>
    </source>
</evidence>
<reference evidence="1 2" key="1">
    <citation type="submission" date="2018-06" db="EMBL/GenBank/DDBJ databases">
        <title>Freshwater and sediment microbial communities from various areas in North America, analyzing microbe dynamics in response to fracking.</title>
        <authorList>
            <person name="Lamendella R."/>
        </authorList>
    </citation>
    <scope>NUCLEOTIDE SEQUENCE [LARGE SCALE GENOMIC DNA]</scope>
    <source>
        <strain evidence="1 2">14_TX</strain>
    </source>
</reference>
<evidence type="ECO:0000313" key="2">
    <source>
        <dbReference type="Proteomes" id="UP000252731"/>
    </source>
</evidence>
<proteinExistence type="predicted"/>
<dbReference type="AlphaFoldDB" id="A0A366JHU4"/>